<evidence type="ECO:0000313" key="1">
    <source>
        <dbReference type="EMBL" id="NGO40457.1"/>
    </source>
</evidence>
<dbReference type="Gene3D" id="2.180.10.10">
    <property type="entry name" value="RHS repeat-associated core"/>
    <property type="match status" value="1"/>
</dbReference>
<reference evidence="1 2" key="1">
    <citation type="submission" date="2020-02" db="EMBL/GenBank/DDBJ databases">
        <title>Draft genome sequence of Limisphaera ngatamarikiensis NGM72.4T, a thermophilic Verrucomicrobia grouped in subdivision 3.</title>
        <authorList>
            <person name="Carere C.R."/>
            <person name="Steen J."/>
            <person name="Hugenholtz P."/>
            <person name="Stott M.B."/>
        </authorList>
    </citation>
    <scope>NUCLEOTIDE SEQUENCE [LARGE SCALE GENOMIC DNA]</scope>
    <source>
        <strain evidence="1 2">NGM72.4</strain>
    </source>
</reference>
<sequence length="98" mass="10970">RYDRRGRVTEVVQGPATLRRWYTVAGELISEQWVGGELDGVRVTNVVDALGRRLAQEVWRGGTLLSRVNYSWGGGDRLLSVADDQGHRAEYAWEPLGS</sequence>
<keyword evidence="2" id="KW-1185">Reference proteome</keyword>
<name>A0A6M1RSV5_9BACT</name>
<accession>A0A6M1RSV5</accession>
<protein>
    <recommendedName>
        <fullName evidence="3">RHS repeat protein</fullName>
    </recommendedName>
</protein>
<feature type="non-terminal residue" evidence="1">
    <location>
        <position position="98"/>
    </location>
</feature>
<gene>
    <name evidence="1" type="ORF">G4L39_13800</name>
</gene>
<dbReference type="Proteomes" id="UP000477311">
    <property type="component" value="Unassembled WGS sequence"/>
</dbReference>
<feature type="non-terminal residue" evidence="1">
    <location>
        <position position="1"/>
    </location>
</feature>
<organism evidence="1 2">
    <name type="scientific">Limisphaera ngatamarikiensis</name>
    <dbReference type="NCBI Taxonomy" id="1324935"/>
    <lineage>
        <taxon>Bacteria</taxon>
        <taxon>Pseudomonadati</taxon>
        <taxon>Verrucomicrobiota</taxon>
        <taxon>Verrucomicrobiia</taxon>
        <taxon>Limisphaerales</taxon>
        <taxon>Limisphaeraceae</taxon>
        <taxon>Limisphaera</taxon>
    </lineage>
</organism>
<dbReference type="RefSeq" id="WP_165109077.1">
    <property type="nucleotide sequence ID" value="NZ_JAAKYA010000094.1"/>
</dbReference>
<dbReference type="EMBL" id="JAAKYA010000094">
    <property type="protein sequence ID" value="NGO40457.1"/>
    <property type="molecule type" value="Genomic_DNA"/>
</dbReference>
<dbReference type="AlphaFoldDB" id="A0A6M1RSV5"/>
<proteinExistence type="predicted"/>
<evidence type="ECO:0000313" key="2">
    <source>
        <dbReference type="Proteomes" id="UP000477311"/>
    </source>
</evidence>
<comment type="caution">
    <text evidence="1">The sequence shown here is derived from an EMBL/GenBank/DDBJ whole genome shotgun (WGS) entry which is preliminary data.</text>
</comment>
<evidence type="ECO:0008006" key="3">
    <source>
        <dbReference type="Google" id="ProtNLM"/>
    </source>
</evidence>